<name>A0AB33TEQ1_9MYCO</name>
<feature type="compositionally biased region" description="Low complexity" evidence="1">
    <location>
        <begin position="177"/>
        <end position="187"/>
    </location>
</feature>
<dbReference type="Proteomes" id="UP000038487">
    <property type="component" value="Unassembled WGS sequence"/>
</dbReference>
<dbReference type="PROSITE" id="PS51257">
    <property type="entry name" value="PROKAR_LIPOPROTEIN"/>
    <property type="match status" value="1"/>
</dbReference>
<evidence type="ECO:0008006" key="5">
    <source>
        <dbReference type="Google" id="ProtNLM"/>
    </source>
</evidence>
<dbReference type="EMBL" id="CSUW01000016">
    <property type="protein sequence ID" value="CPT67465.1"/>
    <property type="molecule type" value="Genomic_DNA"/>
</dbReference>
<reference evidence="3 4" key="1">
    <citation type="submission" date="2015-03" db="EMBL/GenBank/DDBJ databases">
        <authorList>
            <consortium name="Pathogen Informatics"/>
            <person name="Murphy D."/>
        </authorList>
    </citation>
    <scope>NUCLEOTIDE SEQUENCE [LARGE SCALE GENOMIC DNA]</scope>
    <source>
        <strain evidence="3 4">PAP036</strain>
    </source>
</reference>
<sequence>MATNRIAGALTALLVLTAISGCHTPAEPTPSPPEDKQQYTFRWIPNPSLDLMTPEGTFVRAISESYWSAGLSYRNGRSALADKGYPGVEHAENNVFDGGDLGYLGGDSGQPVVVGTAYYEVVEFRKDGNRYTATVCDYSGQTAQKEHDGSYGSRGSTPTGITKSYTFGPDPSLTPDQQHAPPAQQRGPARRPTDNVFGTWLLFEEPRVSDEQRRVCNKLAPGTPPDWPDIYVRSDPPPTLPPDPGWPEGSSA</sequence>
<dbReference type="RefSeq" id="WP_005088179.1">
    <property type="nucleotide sequence ID" value="NZ_CSUW01000016.1"/>
</dbReference>
<gene>
    <name evidence="3" type="ORF">ERS075527_05150</name>
</gene>
<feature type="region of interest" description="Disordered" evidence="1">
    <location>
        <begin position="217"/>
        <end position="252"/>
    </location>
</feature>
<evidence type="ECO:0000313" key="3">
    <source>
        <dbReference type="EMBL" id="CPT67465.1"/>
    </source>
</evidence>
<feature type="compositionally biased region" description="Pro residues" evidence="1">
    <location>
        <begin position="235"/>
        <end position="245"/>
    </location>
</feature>
<evidence type="ECO:0000256" key="1">
    <source>
        <dbReference type="SAM" id="MobiDB-lite"/>
    </source>
</evidence>
<comment type="caution">
    <text evidence="3">The sequence shown here is derived from an EMBL/GenBank/DDBJ whole genome shotgun (WGS) entry which is preliminary data.</text>
</comment>
<organism evidence="3 4">
    <name type="scientific">Mycobacteroides abscessus</name>
    <dbReference type="NCBI Taxonomy" id="36809"/>
    <lineage>
        <taxon>Bacteria</taxon>
        <taxon>Bacillati</taxon>
        <taxon>Actinomycetota</taxon>
        <taxon>Actinomycetes</taxon>
        <taxon>Mycobacteriales</taxon>
        <taxon>Mycobacteriaceae</taxon>
        <taxon>Mycobacteroides</taxon>
    </lineage>
</organism>
<evidence type="ECO:0000256" key="2">
    <source>
        <dbReference type="SAM" id="SignalP"/>
    </source>
</evidence>
<feature type="compositionally biased region" description="Polar residues" evidence="1">
    <location>
        <begin position="153"/>
        <end position="165"/>
    </location>
</feature>
<keyword evidence="2" id="KW-0732">Signal</keyword>
<proteinExistence type="predicted"/>
<protein>
    <recommendedName>
        <fullName evidence="5">Lipoprotein</fullName>
    </recommendedName>
</protein>
<accession>A0AB33TEQ1</accession>
<feature type="region of interest" description="Disordered" evidence="1">
    <location>
        <begin position="142"/>
        <end position="194"/>
    </location>
</feature>
<feature type="signal peptide" evidence="2">
    <location>
        <begin position="1"/>
        <end position="20"/>
    </location>
</feature>
<feature type="chain" id="PRO_5044237894" description="Lipoprotein" evidence="2">
    <location>
        <begin position="21"/>
        <end position="252"/>
    </location>
</feature>
<dbReference type="AlphaFoldDB" id="A0AB33TEQ1"/>
<evidence type="ECO:0000313" key="4">
    <source>
        <dbReference type="Proteomes" id="UP000038487"/>
    </source>
</evidence>